<reference evidence="1" key="1">
    <citation type="submission" date="2018-05" db="EMBL/GenBank/DDBJ databases">
        <authorList>
            <person name="Lanie J.A."/>
            <person name="Ng W.-L."/>
            <person name="Kazmierczak K.M."/>
            <person name="Andrzejewski T.M."/>
            <person name="Davidsen T.M."/>
            <person name="Wayne K.J."/>
            <person name="Tettelin H."/>
            <person name="Glass J.I."/>
            <person name="Rusch D."/>
            <person name="Podicherti R."/>
            <person name="Tsui H.-C.T."/>
            <person name="Winkler M.E."/>
        </authorList>
    </citation>
    <scope>NUCLEOTIDE SEQUENCE</scope>
</reference>
<sequence length="255" mass="28347">MSHNTPYVIDKNLGARWNEERADLPTTNSDGLPVIDPTDEQKYLFDTRGWILVPGLLSETDCLEMKAYCEQLYNAPESLPEHERSPIAGPLQKLTDHPFVVGFMNEFVAYPGLSNQECYGFRQESCSLSYRNVGEGDFNPHNGNGMLRFPGDSHLYRCIPGKANAGLTRVVWELNSVTEGNGTLVVSGSHKAVFTAPGSIKTPDSPIWDAYTCPAGSLLIFTEALTHSARPWANTDFPRIAIFTCYNTVNSKWHN</sequence>
<dbReference type="Gene3D" id="2.60.120.620">
    <property type="entry name" value="q2cbj1_9rhob like domain"/>
    <property type="match status" value="1"/>
</dbReference>
<name>A0A382DDG7_9ZZZZ</name>
<gene>
    <name evidence="1" type="ORF">METZ01_LOCUS189364</name>
</gene>
<proteinExistence type="predicted"/>
<organism evidence="1">
    <name type="scientific">marine metagenome</name>
    <dbReference type="NCBI Taxonomy" id="408172"/>
    <lineage>
        <taxon>unclassified sequences</taxon>
        <taxon>metagenomes</taxon>
        <taxon>ecological metagenomes</taxon>
    </lineage>
</organism>
<dbReference type="EMBL" id="UINC01038871">
    <property type="protein sequence ID" value="SVB36510.1"/>
    <property type="molecule type" value="Genomic_DNA"/>
</dbReference>
<evidence type="ECO:0008006" key="2">
    <source>
        <dbReference type="Google" id="ProtNLM"/>
    </source>
</evidence>
<evidence type="ECO:0000313" key="1">
    <source>
        <dbReference type="EMBL" id="SVB36510.1"/>
    </source>
</evidence>
<dbReference type="AlphaFoldDB" id="A0A382DDG7"/>
<accession>A0A382DDG7</accession>
<dbReference type="SUPFAM" id="SSF51197">
    <property type="entry name" value="Clavaminate synthase-like"/>
    <property type="match status" value="1"/>
</dbReference>
<feature type="non-terminal residue" evidence="1">
    <location>
        <position position="255"/>
    </location>
</feature>
<protein>
    <recommendedName>
        <fullName evidence="2">Phytanoyl-CoA dioxygenase</fullName>
    </recommendedName>
</protein>